<dbReference type="OrthoDB" id="5769031at2"/>
<sequence length="301" mass="33402">METKRPLRSDLLQPVQLRLDGLFERLQHLERILAEVPDGLSEHVQHRLESAALSSGLNALRRSYEAIVTVLCLALDGSVPDAEESWYGDALDQLSGSGSGRRPVLPSDLAHTLREVVADLNFDPILELDETLAVQRRRRQAAMLAAPLLVGALTALDSRLINGTLRIGCAPDPEFVAQHPGRVERAKAQERALHHVLSCIKVAFRDRGHTVIPFGSLIEGRVHGRSDLDLIVPGDVTREEQGELWNIAEDVTRAEGVEFDLHFPNLYRDEFLDRIQVIKDGRIAPLRDLIAAATDPKTLED</sequence>
<gene>
    <name evidence="2" type="ORF">C5F46_13435</name>
</gene>
<accession>A0A2T4JE59</accession>
<dbReference type="RefSeq" id="WP_107325857.1">
    <property type="nucleotide sequence ID" value="NZ_PZKF01000039.1"/>
</dbReference>
<dbReference type="SUPFAM" id="SSF81301">
    <property type="entry name" value="Nucleotidyltransferase"/>
    <property type="match status" value="1"/>
</dbReference>
<feature type="domain" description="Polymerase nucleotidyl transferase" evidence="1">
    <location>
        <begin position="207"/>
        <end position="281"/>
    </location>
</feature>
<evidence type="ECO:0000259" key="1">
    <source>
        <dbReference type="Pfam" id="PF01909"/>
    </source>
</evidence>
<dbReference type="InterPro" id="IPR002934">
    <property type="entry name" value="Polymerase_NTP_transf_dom"/>
</dbReference>
<dbReference type="GO" id="GO:0016779">
    <property type="term" value="F:nucleotidyltransferase activity"/>
    <property type="evidence" value="ECO:0007669"/>
    <property type="project" value="InterPro"/>
</dbReference>
<name>A0A2T4JE59_9RHOB</name>
<protein>
    <recommendedName>
        <fullName evidence="1">Polymerase nucleotidyl transferase domain-containing protein</fullName>
    </recommendedName>
</protein>
<organism evidence="2 3">
    <name type="scientific">Phaeovulum veldkampii DSM 11550</name>
    <dbReference type="NCBI Taxonomy" id="1185920"/>
    <lineage>
        <taxon>Bacteria</taxon>
        <taxon>Pseudomonadati</taxon>
        <taxon>Pseudomonadota</taxon>
        <taxon>Alphaproteobacteria</taxon>
        <taxon>Rhodobacterales</taxon>
        <taxon>Paracoccaceae</taxon>
        <taxon>Phaeovulum</taxon>
    </lineage>
</organism>
<comment type="caution">
    <text evidence="2">The sequence shown here is derived from an EMBL/GenBank/DDBJ whole genome shotgun (WGS) entry which is preliminary data.</text>
</comment>
<dbReference type="InterPro" id="IPR043519">
    <property type="entry name" value="NT_sf"/>
</dbReference>
<dbReference type="AlphaFoldDB" id="A0A2T4JE59"/>
<evidence type="ECO:0000313" key="3">
    <source>
        <dbReference type="Proteomes" id="UP000241899"/>
    </source>
</evidence>
<dbReference type="Proteomes" id="UP000241899">
    <property type="component" value="Unassembled WGS sequence"/>
</dbReference>
<dbReference type="CDD" id="cd05403">
    <property type="entry name" value="NT_KNTase_like"/>
    <property type="match status" value="1"/>
</dbReference>
<dbReference type="EMBL" id="PZKF01000039">
    <property type="protein sequence ID" value="PTE16204.1"/>
    <property type="molecule type" value="Genomic_DNA"/>
</dbReference>
<keyword evidence="3" id="KW-1185">Reference proteome</keyword>
<evidence type="ECO:0000313" key="2">
    <source>
        <dbReference type="EMBL" id="PTE16204.1"/>
    </source>
</evidence>
<dbReference type="Gene3D" id="3.30.460.10">
    <property type="entry name" value="Beta Polymerase, domain 2"/>
    <property type="match status" value="1"/>
</dbReference>
<reference evidence="2 3" key="1">
    <citation type="submission" date="2018-03" db="EMBL/GenBank/DDBJ databases">
        <title>Rhodobacter veldkampii.</title>
        <authorList>
            <person name="Meyer T.E."/>
            <person name="Miller S."/>
            <person name="Lodha T."/>
            <person name="Gandham S."/>
            <person name="Chintalapati S."/>
            <person name="Chintalapati V.R."/>
        </authorList>
    </citation>
    <scope>NUCLEOTIDE SEQUENCE [LARGE SCALE GENOMIC DNA]</scope>
    <source>
        <strain evidence="2 3">DSM 11550</strain>
    </source>
</reference>
<proteinExistence type="predicted"/>
<dbReference type="Pfam" id="PF01909">
    <property type="entry name" value="NTP_transf_2"/>
    <property type="match status" value="1"/>
</dbReference>